<dbReference type="Ensembl" id="ENSAPET00000011965.1">
    <property type="protein sequence ID" value="ENSAPEP00000011655.1"/>
    <property type="gene ID" value="ENSAPEG00000008316.1"/>
</dbReference>
<dbReference type="Proteomes" id="UP000265080">
    <property type="component" value="Chromosome 1"/>
</dbReference>
<evidence type="ECO:0000313" key="2">
    <source>
        <dbReference type="Proteomes" id="UP000265080"/>
    </source>
</evidence>
<dbReference type="AlphaFoldDB" id="A0A3P8SHV1"/>
<sequence>MTARPLEEKNKPRVTFKNLKTSLKLQTLNNNGAHVRAASRKQLFSKKNLAVYMQFAESHAEMPQGYWQSI</sequence>
<accession>A0A3P8SHV1</accession>
<name>A0A3P8SHV1_AMPPE</name>
<proteinExistence type="predicted"/>
<keyword evidence="2" id="KW-1185">Reference proteome</keyword>
<reference evidence="1" key="3">
    <citation type="submission" date="2025-09" db="UniProtKB">
        <authorList>
            <consortium name="Ensembl"/>
        </authorList>
    </citation>
    <scope>IDENTIFICATION</scope>
</reference>
<reference evidence="1 2" key="1">
    <citation type="submission" date="2018-03" db="EMBL/GenBank/DDBJ databases">
        <title>Finding Nemo's genes: A chromosome-scale reference assembly of the genome of the orange clownfish Amphiprion percula.</title>
        <authorList>
            <person name="Lehmann R."/>
        </authorList>
    </citation>
    <scope>NUCLEOTIDE SEQUENCE</scope>
</reference>
<evidence type="ECO:0000313" key="1">
    <source>
        <dbReference type="Ensembl" id="ENSAPEP00000011655.1"/>
    </source>
</evidence>
<protein>
    <submittedName>
        <fullName evidence="1">Uncharacterized protein</fullName>
    </submittedName>
</protein>
<reference evidence="1" key="2">
    <citation type="submission" date="2025-08" db="UniProtKB">
        <authorList>
            <consortium name="Ensembl"/>
        </authorList>
    </citation>
    <scope>IDENTIFICATION</scope>
</reference>
<dbReference type="OMA" id="MQFAESH"/>
<organism evidence="1 2">
    <name type="scientific">Amphiprion percula</name>
    <name type="common">Orange clownfish</name>
    <name type="synonym">Lutjanus percula</name>
    <dbReference type="NCBI Taxonomy" id="161767"/>
    <lineage>
        <taxon>Eukaryota</taxon>
        <taxon>Metazoa</taxon>
        <taxon>Chordata</taxon>
        <taxon>Craniata</taxon>
        <taxon>Vertebrata</taxon>
        <taxon>Euteleostomi</taxon>
        <taxon>Actinopterygii</taxon>
        <taxon>Neopterygii</taxon>
        <taxon>Teleostei</taxon>
        <taxon>Neoteleostei</taxon>
        <taxon>Acanthomorphata</taxon>
        <taxon>Ovalentaria</taxon>
        <taxon>Pomacentridae</taxon>
        <taxon>Amphiprion</taxon>
    </lineage>
</organism>